<dbReference type="InterPro" id="IPR029058">
    <property type="entry name" value="AB_hydrolase_fold"/>
</dbReference>
<protein>
    <submittedName>
        <fullName evidence="2">Alpha-beta hydrolase superfamily lysophospholipase</fullName>
    </submittedName>
</protein>
<dbReference type="GO" id="GO:0016787">
    <property type="term" value="F:hydrolase activity"/>
    <property type="evidence" value="ECO:0007669"/>
    <property type="project" value="UniProtKB-KW"/>
</dbReference>
<accession>A0ABS0JID5</accession>
<proteinExistence type="predicted"/>
<feature type="region of interest" description="Disordered" evidence="1">
    <location>
        <begin position="53"/>
        <end position="79"/>
    </location>
</feature>
<sequence length="79" mass="8483">MPARHACPAGTKSLRDETADLVAVIEAARRPSGRPVHLVGASYGATLALHTQPRRRPLSNIGEARYSGGPRTDRIEHST</sequence>
<dbReference type="Gene3D" id="3.40.50.1820">
    <property type="entry name" value="alpha/beta hydrolase"/>
    <property type="match status" value="1"/>
</dbReference>
<reference evidence="2 3" key="1">
    <citation type="submission" date="2020-11" db="EMBL/GenBank/DDBJ databases">
        <title>Sequencing the genomes of 1000 actinobacteria strains.</title>
        <authorList>
            <person name="Klenk H.-P."/>
        </authorList>
    </citation>
    <scope>NUCLEOTIDE SEQUENCE [LARGE SCALE GENOMIC DNA]</scope>
    <source>
        <strain evidence="2 3">DSM 101692</strain>
    </source>
</reference>
<dbReference type="SUPFAM" id="SSF53474">
    <property type="entry name" value="alpha/beta-Hydrolases"/>
    <property type="match status" value="1"/>
</dbReference>
<name>A0ABS0JID5_9ACTN</name>
<dbReference type="EMBL" id="JADOTX010000001">
    <property type="protein sequence ID" value="MBG6066831.1"/>
    <property type="molecule type" value="Genomic_DNA"/>
</dbReference>
<evidence type="ECO:0000313" key="3">
    <source>
        <dbReference type="Proteomes" id="UP000614915"/>
    </source>
</evidence>
<keyword evidence="2" id="KW-0378">Hydrolase</keyword>
<evidence type="ECO:0000313" key="2">
    <source>
        <dbReference type="EMBL" id="MBG6066831.1"/>
    </source>
</evidence>
<comment type="caution">
    <text evidence="2">The sequence shown here is derived from an EMBL/GenBank/DDBJ whole genome shotgun (WGS) entry which is preliminary data.</text>
</comment>
<organism evidence="2 3">
    <name type="scientific">Micromonospora ureilytica</name>
    <dbReference type="NCBI Taxonomy" id="709868"/>
    <lineage>
        <taxon>Bacteria</taxon>
        <taxon>Bacillati</taxon>
        <taxon>Actinomycetota</taxon>
        <taxon>Actinomycetes</taxon>
        <taxon>Micromonosporales</taxon>
        <taxon>Micromonosporaceae</taxon>
        <taxon>Micromonospora</taxon>
    </lineage>
</organism>
<dbReference type="Proteomes" id="UP000614915">
    <property type="component" value="Unassembled WGS sequence"/>
</dbReference>
<evidence type="ECO:0000256" key="1">
    <source>
        <dbReference type="SAM" id="MobiDB-lite"/>
    </source>
</evidence>
<gene>
    <name evidence="2" type="ORF">IW248_003118</name>
</gene>
<keyword evidence="3" id="KW-1185">Reference proteome</keyword>
<dbReference type="RefSeq" id="WP_196927563.1">
    <property type="nucleotide sequence ID" value="NZ_JADOTX010000001.1"/>
</dbReference>